<dbReference type="Proteomes" id="UP000019486">
    <property type="component" value="Unassembled WGS sequence"/>
</dbReference>
<keyword evidence="3" id="KW-1185">Reference proteome</keyword>
<name>W9HCC5_9PROT</name>
<evidence type="ECO:0000256" key="1">
    <source>
        <dbReference type="SAM" id="SignalP"/>
    </source>
</evidence>
<organism evidence="2 3">
    <name type="scientific">Skermanella stibiiresistens SB22</name>
    <dbReference type="NCBI Taxonomy" id="1385369"/>
    <lineage>
        <taxon>Bacteria</taxon>
        <taxon>Pseudomonadati</taxon>
        <taxon>Pseudomonadota</taxon>
        <taxon>Alphaproteobacteria</taxon>
        <taxon>Rhodospirillales</taxon>
        <taxon>Azospirillaceae</taxon>
        <taxon>Skermanella</taxon>
    </lineage>
</organism>
<keyword evidence="1" id="KW-0732">Signal</keyword>
<feature type="chain" id="PRO_5004921785" evidence="1">
    <location>
        <begin position="32"/>
        <end position="126"/>
    </location>
</feature>
<sequence>MGGFVMTPYTRNLATLAFTLLSPLGPMIGSAAAQTAETAPSGEVQAAPTVAVPEPRKADISRAVACQVLVSQFDDGVAGAKIDDAAKTAARALRGEGNKACGVWDYDGGIGALRTAIAALGRQPVR</sequence>
<dbReference type="AlphaFoldDB" id="W9HCC5"/>
<dbReference type="EMBL" id="AVFL01000002">
    <property type="protein sequence ID" value="EWY42352.1"/>
    <property type="molecule type" value="Genomic_DNA"/>
</dbReference>
<accession>W9HCC5</accession>
<evidence type="ECO:0000313" key="3">
    <source>
        <dbReference type="Proteomes" id="UP000019486"/>
    </source>
</evidence>
<comment type="caution">
    <text evidence="2">The sequence shown here is derived from an EMBL/GenBank/DDBJ whole genome shotgun (WGS) entry which is preliminary data.</text>
</comment>
<dbReference type="STRING" id="1385369.N825_19435"/>
<protein>
    <submittedName>
        <fullName evidence="2">Uncharacterized protein</fullName>
    </submittedName>
</protein>
<evidence type="ECO:0000313" key="2">
    <source>
        <dbReference type="EMBL" id="EWY42352.1"/>
    </source>
</evidence>
<proteinExistence type="predicted"/>
<reference evidence="2 3" key="1">
    <citation type="submission" date="2013-08" db="EMBL/GenBank/DDBJ databases">
        <title>The genome sequence of Skermanella stibiiresistens.</title>
        <authorList>
            <person name="Zhu W."/>
            <person name="Wang G."/>
        </authorList>
    </citation>
    <scope>NUCLEOTIDE SEQUENCE [LARGE SCALE GENOMIC DNA]</scope>
    <source>
        <strain evidence="2 3">SB22</strain>
    </source>
</reference>
<gene>
    <name evidence="2" type="ORF">N825_19435</name>
</gene>
<feature type="signal peptide" evidence="1">
    <location>
        <begin position="1"/>
        <end position="31"/>
    </location>
</feature>